<proteinExistence type="predicted"/>
<organism evidence="1 2">
    <name type="scientific">Pseudomonas salomonii</name>
    <dbReference type="NCBI Taxonomy" id="191391"/>
    <lineage>
        <taxon>Bacteria</taxon>
        <taxon>Pseudomonadati</taxon>
        <taxon>Pseudomonadota</taxon>
        <taxon>Gammaproteobacteria</taxon>
        <taxon>Pseudomonadales</taxon>
        <taxon>Pseudomonadaceae</taxon>
        <taxon>Pseudomonas</taxon>
    </lineage>
</organism>
<dbReference type="AlphaFoldDB" id="A0A1H3SP35"/>
<protein>
    <submittedName>
        <fullName evidence="1">Uncharacterized protein</fullName>
    </submittedName>
</protein>
<dbReference type="Proteomes" id="UP000182902">
    <property type="component" value="Unassembled WGS sequence"/>
</dbReference>
<evidence type="ECO:0000313" key="2">
    <source>
        <dbReference type="Proteomes" id="UP000182902"/>
    </source>
</evidence>
<dbReference type="EMBL" id="FNOX01000009">
    <property type="protein sequence ID" value="SDZ39438.1"/>
    <property type="molecule type" value="Genomic_DNA"/>
</dbReference>
<evidence type="ECO:0000313" key="1">
    <source>
        <dbReference type="EMBL" id="SDZ39438.1"/>
    </source>
</evidence>
<name>A0A1H3SP35_9PSED</name>
<accession>A0A1H3SP35</accession>
<reference evidence="1 2" key="1">
    <citation type="submission" date="2016-10" db="EMBL/GenBank/DDBJ databases">
        <authorList>
            <person name="de Groot N.N."/>
        </authorList>
    </citation>
    <scope>NUCLEOTIDE SEQUENCE [LARGE SCALE GENOMIC DNA]</scope>
    <source>
        <strain evidence="1 2">ICMP 14252</strain>
    </source>
</reference>
<sequence>MHSAPTPPKVFRPRRPRQFAQLIQTAGDDAARAVLWAKVPADWRELVQSHISQAEARTEQHVREQEKLRPAVRTITPTFAEYRAPAHVPGNTLVAAQHLAALRAAIHHSPRVSQ</sequence>
<gene>
    <name evidence="1" type="ORF">SAMN05216247_109321</name>
</gene>